<name>A0A831ERV5_ERWAM</name>
<sequence>MPIPSGHQNNDTFISQHSHDAFVKKLAKKTPDFIAVI</sequence>
<organism evidence="1 2">
    <name type="scientific">Erwinia amylovora NBRC 12687 = CFBP 1232</name>
    <dbReference type="NCBI Taxonomy" id="1219359"/>
    <lineage>
        <taxon>Bacteria</taxon>
        <taxon>Pseudomonadati</taxon>
        <taxon>Pseudomonadota</taxon>
        <taxon>Gammaproteobacteria</taxon>
        <taxon>Enterobacterales</taxon>
        <taxon>Erwiniaceae</taxon>
        <taxon>Erwinia</taxon>
    </lineage>
</organism>
<reference evidence="1 2" key="2">
    <citation type="submission" date="2013-04" db="EMBL/GenBank/DDBJ databases">
        <title>Comparative genomics of 12 strains of Erwinia amylovora identifies a pan-genome with a large conserved core and provides insights into host specificity.</title>
        <authorList>
            <person name="Mann R.A."/>
            <person name="Smits T.H.M."/>
            <person name="Buehlmann A."/>
            <person name="Blom J."/>
            <person name="Goesmann A."/>
            <person name="Frey J.E."/>
            <person name="Plummer K.M."/>
            <person name="Beer S.V."/>
            <person name="Luck J."/>
            <person name="Duffy B."/>
            <person name="Rodoni B."/>
        </authorList>
    </citation>
    <scope>NUCLEOTIDE SEQUENCE [LARGE SCALE GENOMIC DNA]</scope>
    <source>
        <strain evidence="2">CFBP 1232</strain>
    </source>
</reference>
<protein>
    <submittedName>
        <fullName evidence="1">Uncharacterized protein</fullName>
    </submittedName>
</protein>
<comment type="caution">
    <text evidence="1">The sequence shown here is derived from an EMBL/GenBank/DDBJ whole genome shotgun (WGS) entry which is preliminary data.</text>
</comment>
<dbReference type="EMBL" id="CAPB01000035">
    <property type="protein sequence ID" value="CCO94855.1"/>
    <property type="molecule type" value="Genomic_DNA"/>
</dbReference>
<dbReference type="Proteomes" id="UP000013111">
    <property type="component" value="Unassembled WGS sequence"/>
</dbReference>
<evidence type="ECO:0000313" key="1">
    <source>
        <dbReference type="EMBL" id="CCO94855.1"/>
    </source>
</evidence>
<proteinExistence type="predicted"/>
<dbReference type="AlphaFoldDB" id="A0A831ERV5"/>
<gene>
    <name evidence="1" type="ORF">BN437_2945</name>
</gene>
<accession>A0A831ERV5</accession>
<evidence type="ECO:0000313" key="2">
    <source>
        <dbReference type="Proteomes" id="UP000013111"/>
    </source>
</evidence>
<reference evidence="1 2" key="1">
    <citation type="submission" date="2012-11" db="EMBL/GenBank/DDBJ databases">
        <authorList>
            <person name="Linke B."/>
        </authorList>
    </citation>
    <scope>NUCLEOTIDE SEQUENCE [LARGE SCALE GENOMIC DNA]</scope>
    <source>
        <strain evidence="2">CFBP 1232</strain>
    </source>
</reference>